<comment type="caution">
    <text evidence="1">The sequence shown here is derived from an EMBL/GenBank/DDBJ whole genome shotgun (WGS) entry which is preliminary data.</text>
</comment>
<keyword evidence="2" id="KW-1185">Reference proteome</keyword>
<proteinExistence type="predicted"/>
<evidence type="ECO:0000313" key="1">
    <source>
        <dbReference type="EMBL" id="PTW61401.1"/>
    </source>
</evidence>
<protein>
    <recommendedName>
        <fullName evidence="3">Zinc-ribbon domain-containing protein</fullName>
    </recommendedName>
</protein>
<dbReference type="EMBL" id="QAYG01000002">
    <property type="protein sequence ID" value="PTW61401.1"/>
    <property type="molecule type" value="Genomic_DNA"/>
</dbReference>
<evidence type="ECO:0000313" key="2">
    <source>
        <dbReference type="Proteomes" id="UP000244081"/>
    </source>
</evidence>
<evidence type="ECO:0008006" key="3">
    <source>
        <dbReference type="Google" id="ProtNLM"/>
    </source>
</evidence>
<dbReference type="Proteomes" id="UP000244081">
    <property type="component" value="Unassembled WGS sequence"/>
</dbReference>
<reference evidence="1 2" key="1">
    <citation type="submission" date="2018-04" db="EMBL/GenBank/DDBJ databases">
        <title>Genomic Encyclopedia of Archaeal and Bacterial Type Strains, Phase II (KMG-II): from individual species to whole genera.</title>
        <authorList>
            <person name="Goeker M."/>
        </authorList>
    </citation>
    <scope>NUCLEOTIDE SEQUENCE [LARGE SCALE GENOMIC DNA]</scope>
    <source>
        <strain evidence="1 2">DSM 23382</strain>
    </source>
</reference>
<organism evidence="1 2">
    <name type="scientific">Breoghania corrubedonensis</name>
    <dbReference type="NCBI Taxonomy" id="665038"/>
    <lineage>
        <taxon>Bacteria</taxon>
        <taxon>Pseudomonadati</taxon>
        <taxon>Pseudomonadota</taxon>
        <taxon>Alphaproteobacteria</taxon>
        <taxon>Hyphomicrobiales</taxon>
        <taxon>Stappiaceae</taxon>
        <taxon>Breoghania</taxon>
    </lineage>
</organism>
<name>A0A2T5VCB7_9HYPH</name>
<dbReference type="RefSeq" id="WP_107989264.1">
    <property type="nucleotide sequence ID" value="NZ_QAYG01000002.1"/>
</dbReference>
<dbReference type="AlphaFoldDB" id="A0A2T5VCB7"/>
<gene>
    <name evidence="1" type="ORF">C8N35_102110</name>
</gene>
<dbReference type="OrthoDB" id="7872854at2"/>
<sequence>MGARQQDLFGKPARGKRRWRAHVIDAGINPCIGPQHIAKFSCQRCQWASDWEAFETIGAIKRGIPCPKCNVGGGA</sequence>
<accession>A0A2T5VCB7</accession>